<dbReference type="EMBL" id="JAUOPU010000009">
    <property type="protein sequence ID" value="MDO6542956.1"/>
    <property type="molecule type" value="Genomic_DNA"/>
</dbReference>
<protein>
    <submittedName>
        <fullName evidence="3">ATP-binding protein</fullName>
    </submittedName>
</protein>
<dbReference type="SUPFAM" id="SSF52540">
    <property type="entry name" value="P-loop containing nucleoside triphosphate hydrolases"/>
    <property type="match status" value="1"/>
</dbReference>
<reference evidence="3" key="1">
    <citation type="submission" date="2023-07" db="EMBL/GenBank/DDBJ databases">
        <title>Genome content predicts the carbon catabolic preferences of heterotrophic bacteria.</title>
        <authorList>
            <person name="Gralka M."/>
        </authorList>
    </citation>
    <scope>NUCLEOTIDE SEQUENCE</scope>
    <source>
        <strain evidence="3">G2M05</strain>
    </source>
</reference>
<comment type="caution">
    <text evidence="3">The sequence shown here is derived from an EMBL/GenBank/DDBJ whole genome shotgun (WGS) entry which is preliminary data.</text>
</comment>
<evidence type="ECO:0000313" key="3">
    <source>
        <dbReference type="EMBL" id="MDO6542956.1"/>
    </source>
</evidence>
<dbReference type="Proteomes" id="UP001170624">
    <property type="component" value="Unassembled WGS sequence"/>
</dbReference>
<evidence type="ECO:0000259" key="2">
    <source>
        <dbReference type="Pfam" id="PF13304"/>
    </source>
</evidence>
<keyword evidence="3" id="KW-0067">ATP-binding</keyword>
<dbReference type="InterPro" id="IPR051396">
    <property type="entry name" value="Bact_Antivir_Def_Nuclease"/>
</dbReference>
<dbReference type="InterPro" id="IPR027417">
    <property type="entry name" value="P-loop_NTPase"/>
</dbReference>
<feature type="domain" description="ATPase AAA-type core" evidence="2">
    <location>
        <begin position="43"/>
        <end position="343"/>
    </location>
</feature>
<dbReference type="Gene3D" id="3.40.50.300">
    <property type="entry name" value="P-loop containing nucleotide triphosphate hydrolases"/>
    <property type="match status" value="1"/>
</dbReference>
<keyword evidence="3" id="KW-0547">Nucleotide-binding</keyword>
<dbReference type="RefSeq" id="WP_303499459.1">
    <property type="nucleotide sequence ID" value="NZ_JAUOPU010000009.1"/>
</dbReference>
<evidence type="ECO:0000256" key="1">
    <source>
        <dbReference type="SAM" id="MobiDB-lite"/>
    </source>
</evidence>
<dbReference type="AlphaFoldDB" id="A0AAW7Y3M3"/>
<organism evidence="3 4">
    <name type="scientific">Photobacterium sanguinicancri</name>
    <dbReference type="NCBI Taxonomy" id="875932"/>
    <lineage>
        <taxon>Bacteria</taxon>
        <taxon>Pseudomonadati</taxon>
        <taxon>Pseudomonadota</taxon>
        <taxon>Gammaproteobacteria</taxon>
        <taxon>Vibrionales</taxon>
        <taxon>Vibrionaceae</taxon>
        <taxon>Photobacterium</taxon>
    </lineage>
</organism>
<dbReference type="Pfam" id="PF13304">
    <property type="entry name" value="AAA_21"/>
    <property type="match status" value="1"/>
</dbReference>
<feature type="region of interest" description="Disordered" evidence="1">
    <location>
        <begin position="113"/>
        <end position="139"/>
    </location>
</feature>
<dbReference type="GO" id="GO:0016887">
    <property type="term" value="F:ATP hydrolysis activity"/>
    <property type="evidence" value="ECO:0007669"/>
    <property type="project" value="InterPro"/>
</dbReference>
<dbReference type="PANTHER" id="PTHR43581">
    <property type="entry name" value="ATP/GTP PHOSPHATASE"/>
    <property type="match status" value="1"/>
</dbReference>
<dbReference type="GO" id="GO:0005524">
    <property type="term" value="F:ATP binding"/>
    <property type="evidence" value="ECO:0007669"/>
    <property type="project" value="UniProtKB-KW"/>
</dbReference>
<gene>
    <name evidence="3" type="ORF">Q4568_10445</name>
</gene>
<evidence type="ECO:0000313" key="4">
    <source>
        <dbReference type="Proteomes" id="UP001170624"/>
    </source>
</evidence>
<name>A0AAW7Y3M3_9GAMM</name>
<dbReference type="PANTHER" id="PTHR43581:SF4">
    <property type="entry name" value="ATP_GTP PHOSPHATASE"/>
    <property type="match status" value="1"/>
</dbReference>
<proteinExistence type="predicted"/>
<sequence>MSNLIEALIQRKAKGYVNYIEQIRFPYFKKITENTVITFDYPFTVLVGPNGSGKTSVLQALYGSPRGKSVREFWFSTPIDPNNDTAAKTSRFIYKYKPSGSRKTVEVIKKRVHTKKTKTQKENPDYWEPARPSSVDNMELMPPNYDEKKDTHRSATRWNTINKKVEYIDFKGELSSFDKFFYFGDYTKTVNIDSKQDFLRHRSNVLKNLLSGTKFPNYWHSRKVKSINFLNEEQLNWTNKILGKNYSSALIIEHDLFNNDGFSILFTENDHSYSEAVAGSGEMSVVKCVLRVLASEKDSLILLDEPEVSLHPGAQTQLRDMLLTKVIKDGCQVVLSTHSQSFIEKLPNEAIKVFYRNEVTNTYSIINSSAPEQAFLRIGMNISDKRAIYVEDILAEFMVKEAIKEIDHAMLNNVSVIPYPGGAEAIIKNLALSLSFQPHSKDFILLDGDKTPKSEKKISSQISEQNRLKIDEILKEQTGISGDNFTLPLSGGNAAKKVKDNQALKMKLDILDTFHSKFNFMNVNTPEELLWEISKDADAIKFFATDASNSNYKDFFRTVCCNMKTGDNSSESIFRTQIMAFNHKNNQHTLWVNFVNQIKALLQVEHLEDALSKTA</sequence>
<accession>A0AAW7Y3M3</accession>
<dbReference type="CDD" id="cd00267">
    <property type="entry name" value="ABC_ATPase"/>
    <property type="match status" value="1"/>
</dbReference>
<dbReference type="InterPro" id="IPR003959">
    <property type="entry name" value="ATPase_AAA_core"/>
</dbReference>